<sequence length="149" mass="15689">QPREGVIRVVQAAVSAGAEGFNLNAGPETARLLKEIVEAGLERHVGLYPVVPDERFFGSLLNQGTMGAASAVLSGLSITGKAKALLSGGWAWLTNDPFQAIQAYLEIEIGRLNRAGGSLASVRTVLLHELITDSVVGLGATEAFSRYVE</sequence>
<feature type="non-terminal residue" evidence="1">
    <location>
        <position position="1"/>
    </location>
</feature>
<gene>
    <name evidence="1" type="ORF">B1B_06369</name>
</gene>
<dbReference type="EMBL" id="AUZY01004045">
    <property type="protein sequence ID" value="EQD65404.1"/>
    <property type="molecule type" value="Genomic_DNA"/>
</dbReference>
<dbReference type="AlphaFoldDB" id="T1CGE8"/>
<accession>T1CGE8</accession>
<feature type="non-terminal residue" evidence="1">
    <location>
        <position position="149"/>
    </location>
</feature>
<name>T1CGE8_9ZZZZ</name>
<reference evidence="1" key="2">
    <citation type="journal article" date="2014" name="ISME J.">
        <title>Microbial stratification in low pH oxic and suboxic macroscopic growths along an acid mine drainage.</title>
        <authorList>
            <person name="Mendez-Garcia C."/>
            <person name="Mesa V."/>
            <person name="Sprenger R.R."/>
            <person name="Richter M."/>
            <person name="Diez M.S."/>
            <person name="Solano J."/>
            <person name="Bargiela R."/>
            <person name="Golyshina O.V."/>
            <person name="Manteca A."/>
            <person name="Ramos J.L."/>
            <person name="Gallego J.R."/>
            <person name="Llorente I."/>
            <person name="Martins Dos Santos V.A."/>
            <person name="Jensen O.N."/>
            <person name="Pelaez A.I."/>
            <person name="Sanchez J."/>
            <person name="Ferrer M."/>
        </authorList>
    </citation>
    <scope>NUCLEOTIDE SEQUENCE</scope>
</reference>
<organism evidence="1">
    <name type="scientific">mine drainage metagenome</name>
    <dbReference type="NCBI Taxonomy" id="410659"/>
    <lineage>
        <taxon>unclassified sequences</taxon>
        <taxon>metagenomes</taxon>
        <taxon>ecological metagenomes</taxon>
    </lineage>
</organism>
<evidence type="ECO:0000313" key="1">
    <source>
        <dbReference type="EMBL" id="EQD65404.1"/>
    </source>
</evidence>
<protein>
    <submittedName>
        <fullName evidence="1">Uncharacterized protein</fullName>
    </submittedName>
</protein>
<proteinExistence type="predicted"/>
<reference evidence="1" key="1">
    <citation type="submission" date="2013-08" db="EMBL/GenBank/DDBJ databases">
        <authorList>
            <person name="Mendez C."/>
            <person name="Richter M."/>
            <person name="Ferrer M."/>
            <person name="Sanchez J."/>
        </authorList>
    </citation>
    <scope>NUCLEOTIDE SEQUENCE</scope>
</reference>
<comment type="caution">
    <text evidence="1">The sequence shown here is derived from an EMBL/GenBank/DDBJ whole genome shotgun (WGS) entry which is preliminary data.</text>
</comment>